<evidence type="ECO:0000259" key="9">
    <source>
        <dbReference type="Pfam" id="PF01545"/>
    </source>
</evidence>
<comment type="subcellular location">
    <subcellularLocation>
        <location evidence="1">Membrane</location>
        <topology evidence="1">Multi-pass membrane protein</topology>
    </subcellularLocation>
</comment>
<proteinExistence type="inferred from homology"/>
<dbReference type="NCBIfam" id="TIGR01297">
    <property type="entry name" value="CDF"/>
    <property type="match status" value="1"/>
</dbReference>
<evidence type="ECO:0000256" key="5">
    <source>
        <dbReference type="ARBA" id="ARBA00022989"/>
    </source>
</evidence>
<protein>
    <submittedName>
        <fullName evidence="11">Cobalt-zinc-cadmium resistance protein CzcD</fullName>
    </submittedName>
</protein>
<dbReference type="GO" id="GO:0005385">
    <property type="term" value="F:zinc ion transmembrane transporter activity"/>
    <property type="evidence" value="ECO:0007669"/>
    <property type="project" value="TreeGrafter"/>
</dbReference>
<gene>
    <name evidence="11" type="primary">czcD</name>
    <name evidence="11" type="ORF">TICRE_15380</name>
</gene>
<dbReference type="Pfam" id="PF01545">
    <property type="entry name" value="Cation_efflux"/>
    <property type="match status" value="1"/>
</dbReference>
<reference evidence="11 12" key="1">
    <citation type="submission" date="2016-02" db="EMBL/GenBank/DDBJ databases">
        <title>Genome sequence of Tissierella creatinophila DSM 6911.</title>
        <authorList>
            <person name="Poehlein A."/>
            <person name="Daniel R."/>
        </authorList>
    </citation>
    <scope>NUCLEOTIDE SEQUENCE [LARGE SCALE GENOMIC DNA]</scope>
    <source>
        <strain evidence="11 12">DSM 6911</strain>
    </source>
</reference>
<dbReference type="AlphaFoldDB" id="A0A1U7M5G9"/>
<evidence type="ECO:0000256" key="6">
    <source>
        <dbReference type="ARBA" id="ARBA00023065"/>
    </source>
</evidence>
<evidence type="ECO:0000256" key="1">
    <source>
        <dbReference type="ARBA" id="ARBA00004141"/>
    </source>
</evidence>
<feature type="domain" description="Cation efflux protein transmembrane" evidence="9">
    <location>
        <begin position="15"/>
        <end position="202"/>
    </location>
</feature>
<dbReference type="InterPro" id="IPR002524">
    <property type="entry name" value="Cation_efflux"/>
</dbReference>
<keyword evidence="7 8" id="KW-0472">Membrane</keyword>
<feature type="transmembrane region" description="Helical" evidence="8">
    <location>
        <begin position="80"/>
        <end position="102"/>
    </location>
</feature>
<evidence type="ECO:0000256" key="2">
    <source>
        <dbReference type="ARBA" id="ARBA00008873"/>
    </source>
</evidence>
<feature type="transmembrane region" description="Helical" evidence="8">
    <location>
        <begin position="173"/>
        <end position="192"/>
    </location>
</feature>
<feature type="transmembrane region" description="Helical" evidence="8">
    <location>
        <begin position="44"/>
        <end position="60"/>
    </location>
</feature>
<evidence type="ECO:0000313" key="11">
    <source>
        <dbReference type="EMBL" id="OLS02500.1"/>
    </source>
</evidence>
<evidence type="ECO:0000256" key="7">
    <source>
        <dbReference type="ARBA" id="ARBA00023136"/>
    </source>
</evidence>
<dbReference type="GO" id="GO:0005886">
    <property type="term" value="C:plasma membrane"/>
    <property type="evidence" value="ECO:0007669"/>
    <property type="project" value="TreeGrafter"/>
</dbReference>
<feature type="domain" description="Cation efflux protein cytoplasmic" evidence="10">
    <location>
        <begin position="207"/>
        <end position="283"/>
    </location>
</feature>
<comment type="caution">
    <text evidence="11">The sequence shown here is derived from an EMBL/GenBank/DDBJ whole genome shotgun (WGS) entry which is preliminary data.</text>
</comment>
<feature type="transmembrane region" description="Helical" evidence="8">
    <location>
        <begin position="12"/>
        <end position="32"/>
    </location>
</feature>
<dbReference type="RefSeq" id="WP_075726769.1">
    <property type="nucleotide sequence ID" value="NZ_LTDM01000025.1"/>
</dbReference>
<dbReference type="InterPro" id="IPR027469">
    <property type="entry name" value="Cation_efflux_TMD_sf"/>
</dbReference>
<dbReference type="EMBL" id="LTDM01000025">
    <property type="protein sequence ID" value="OLS02500.1"/>
    <property type="molecule type" value="Genomic_DNA"/>
</dbReference>
<evidence type="ECO:0000259" key="10">
    <source>
        <dbReference type="Pfam" id="PF16916"/>
    </source>
</evidence>
<evidence type="ECO:0000256" key="3">
    <source>
        <dbReference type="ARBA" id="ARBA00022448"/>
    </source>
</evidence>
<keyword evidence="3" id="KW-0813">Transport</keyword>
<keyword evidence="4 8" id="KW-0812">Transmembrane</keyword>
<evidence type="ECO:0000256" key="8">
    <source>
        <dbReference type="SAM" id="Phobius"/>
    </source>
</evidence>
<keyword evidence="6" id="KW-0406">Ion transport</keyword>
<dbReference type="PANTHER" id="PTHR11562:SF17">
    <property type="entry name" value="RE54080P-RELATED"/>
    <property type="match status" value="1"/>
</dbReference>
<evidence type="ECO:0000256" key="4">
    <source>
        <dbReference type="ARBA" id="ARBA00022692"/>
    </source>
</evidence>
<dbReference type="OrthoDB" id="9809646at2"/>
<keyword evidence="12" id="KW-1185">Reference proteome</keyword>
<dbReference type="InterPro" id="IPR027470">
    <property type="entry name" value="Cation_efflux_CTD"/>
</dbReference>
<dbReference type="PANTHER" id="PTHR11562">
    <property type="entry name" value="CATION EFFLUX PROTEIN/ ZINC TRANSPORTER"/>
    <property type="match status" value="1"/>
</dbReference>
<feature type="transmembrane region" description="Helical" evidence="8">
    <location>
        <begin position="146"/>
        <end position="167"/>
    </location>
</feature>
<dbReference type="SUPFAM" id="SSF161111">
    <property type="entry name" value="Cation efflux protein transmembrane domain-like"/>
    <property type="match status" value="1"/>
</dbReference>
<comment type="similarity">
    <text evidence="2">Belongs to the cation diffusion facilitator (CDF) transporter (TC 2.A.4) family. SLC30A subfamily.</text>
</comment>
<evidence type="ECO:0000313" key="12">
    <source>
        <dbReference type="Proteomes" id="UP000186112"/>
    </source>
</evidence>
<accession>A0A1U7M5G9</accession>
<dbReference type="Gene3D" id="1.20.1510.10">
    <property type="entry name" value="Cation efflux protein transmembrane domain"/>
    <property type="match status" value="1"/>
</dbReference>
<keyword evidence="5 8" id="KW-1133">Transmembrane helix</keyword>
<feature type="transmembrane region" description="Helical" evidence="8">
    <location>
        <begin position="114"/>
        <end position="134"/>
    </location>
</feature>
<dbReference type="Proteomes" id="UP000186112">
    <property type="component" value="Unassembled WGS sequence"/>
</dbReference>
<dbReference type="InterPro" id="IPR058533">
    <property type="entry name" value="Cation_efflux_TM"/>
</dbReference>
<dbReference type="Pfam" id="PF16916">
    <property type="entry name" value="ZT_dimer"/>
    <property type="match status" value="1"/>
</dbReference>
<organism evidence="11 12">
    <name type="scientific">Tissierella creatinophila DSM 6911</name>
    <dbReference type="NCBI Taxonomy" id="1123403"/>
    <lineage>
        <taxon>Bacteria</taxon>
        <taxon>Bacillati</taxon>
        <taxon>Bacillota</taxon>
        <taxon>Tissierellia</taxon>
        <taxon>Tissierellales</taxon>
        <taxon>Tissierellaceae</taxon>
        <taxon>Tissierella</taxon>
    </lineage>
</organism>
<dbReference type="InterPro" id="IPR050681">
    <property type="entry name" value="CDF/SLC30A"/>
</dbReference>
<sequence>MENINLKQSEKKILHSIALVSLLFCLKLWGGLSSKSLALLSDSLHLVTDFFALIISFIGLRMSSKPANRKYTFGHFRHSILTALINNMFLIGISMFILYEAIKRYFNPVIVESKTMMIFSILGIIVNIIIYLNLRGDSNNMNVKTALLHFIGDGLADLFVLIGAIIIYFTKIMFIDVFLSAILSIIIMRSAIKMFIECVKIFLEAVPEEIIIEDLEEELLKVENIIAIRDIHVWSLSKEMISLTAIISTSIDDPVMRENLIHELQHLLRDSFNIVHSTIQLERSPCSSCYHSKEDHNEECTMCIDWDRGRGLLSKKVS</sequence>
<name>A0A1U7M5G9_TISCR</name>